<accession>A0A7M7HDP9</accession>
<evidence type="ECO:0000259" key="4">
    <source>
        <dbReference type="SMART" id="SM00479"/>
    </source>
</evidence>
<organism evidence="5 6">
    <name type="scientific">Nasonia vitripennis</name>
    <name type="common">Parasitic wasp</name>
    <dbReference type="NCBI Taxonomy" id="7425"/>
    <lineage>
        <taxon>Eukaryota</taxon>
        <taxon>Metazoa</taxon>
        <taxon>Ecdysozoa</taxon>
        <taxon>Arthropoda</taxon>
        <taxon>Hexapoda</taxon>
        <taxon>Insecta</taxon>
        <taxon>Pterygota</taxon>
        <taxon>Neoptera</taxon>
        <taxon>Endopterygota</taxon>
        <taxon>Hymenoptera</taxon>
        <taxon>Apocrita</taxon>
        <taxon>Proctotrupomorpha</taxon>
        <taxon>Chalcidoidea</taxon>
        <taxon>Pteromalidae</taxon>
        <taxon>Pteromalinae</taxon>
        <taxon>Nasonia</taxon>
    </lineage>
</organism>
<evidence type="ECO:0000313" key="6">
    <source>
        <dbReference type="Proteomes" id="UP000002358"/>
    </source>
</evidence>
<feature type="domain" description="Exonuclease" evidence="4">
    <location>
        <begin position="12"/>
        <end position="197"/>
    </location>
</feature>
<evidence type="ECO:0000256" key="2">
    <source>
        <dbReference type="ARBA" id="ARBA00022801"/>
    </source>
</evidence>
<keyword evidence="3" id="KW-0269">Exonuclease</keyword>
<dbReference type="SMR" id="A0A7M7HDP9"/>
<evidence type="ECO:0000256" key="1">
    <source>
        <dbReference type="ARBA" id="ARBA00022722"/>
    </source>
</evidence>
<dbReference type="Gene3D" id="3.30.420.10">
    <property type="entry name" value="Ribonuclease H-like superfamily/Ribonuclease H"/>
    <property type="match status" value="1"/>
</dbReference>
<dbReference type="SUPFAM" id="SSF53098">
    <property type="entry name" value="Ribonuclease H-like"/>
    <property type="match status" value="1"/>
</dbReference>
<protein>
    <recommendedName>
        <fullName evidence="4">Exonuclease domain-containing protein</fullName>
    </recommendedName>
</protein>
<dbReference type="GO" id="GO:0008408">
    <property type="term" value="F:3'-5' exonuclease activity"/>
    <property type="evidence" value="ECO:0007669"/>
    <property type="project" value="TreeGrafter"/>
</dbReference>
<dbReference type="AlphaFoldDB" id="A0A7M7HDP9"/>
<dbReference type="InterPro" id="IPR013520">
    <property type="entry name" value="Ribonucl_H"/>
</dbReference>
<evidence type="ECO:0000313" key="5">
    <source>
        <dbReference type="EnsemblMetazoa" id="XP_008216696"/>
    </source>
</evidence>
<dbReference type="GO" id="GO:0003676">
    <property type="term" value="F:nucleic acid binding"/>
    <property type="evidence" value="ECO:0007669"/>
    <property type="project" value="InterPro"/>
</dbReference>
<dbReference type="CDD" id="cd06127">
    <property type="entry name" value="DEDDh"/>
    <property type="match status" value="1"/>
</dbReference>
<evidence type="ECO:0000256" key="3">
    <source>
        <dbReference type="ARBA" id="ARBA00022839"/>
    </source>
</evidence>
<keyword evidence="2" id="KW-0378">Hydrolase</keyword>
<keyword evidence="6" id="KW-1185">Reference proteome</keyword>
<dbReference type="Proteomes" id="UP000002358">
    <property type="component" value="Chromosome 3"/>
</dbReference>
<dbReference type="EnsemblMetazoa" id="XM_008218474">
    <property type="protein sequence ID" value="XP_008216696"/>
    <property type="gene ID" value="LOC103317949"/>
</dbReference>
<dbReference type="KEGG" id="nvi:103317949"/>
<proteinExistence type="predicted"/>
<dbReference type="OrthoDB" id="7692185at2759"/>
<dbReference type="InterPro" id="IPR036397">
    <property type="entry name" value="RNaseH_sf"/>
</dbReference>
<name>A0A7M7HDP9_NASVI</name>
<dbReference type="SMART" id="SM00479">
    <property type="entry name" value="EXOIII"/>
    <property type="match status" value="1"/>
</dbReference>
<dbReference type="InParanoid" id="A0A7M7HDP9"/>
<reference evidence="5" key="1">
    <citation type="submission" date="2021-01" db="UniProtKB">
        <authorList>
            <consortium name="EnsemblMetazoa"/>
        </authorList>
    </citation>
    <scope>IDENTIFICATION</scope>
</reference>
<dbReference type="OMA" id="AMEACAM"/>
<keyword evidence="1" id="KW-0540">Nuclease</keyword>
<dbReference type="PANTHER" id="PTHR30231:SF4">
    <property type="entry name" value="PROTEIN NEN2"/>
    <property type="match status" value="1"/>
</dbReference>
<dbReference type="PANTHER" id="PTHR30231">
    <property type="entry name" value="DNA POLYMERASE III SUBUNIT EPSILON"/>
    <property type="match status" value="1"/>
</dbReference>
<gene>
    <name evidence="5" type="primary">103317949</name>
</gene>
<dbReference type="InterPro" id="IPR012337">
    <property type="entry name" value="RNaseH-like_sf"/>
</dbReference>
<sequence length="301" mass="34315">MAGAPTQYSNVAIAFFDLETGGFYRDDDILQISMKCGSKVFNRYANPTKYISPGSSLVHGLTNDGSALYHRRVRVQSSPLQPILLELLHFLEEIVGSPCVLVAHNCNFDSSRLLIKIRHFNLLDQFRQVVVGFTDSLSLFKKRFPGRREKGSYKLTTLAKDFIGVSPKEAQEYAHDAMYDVKLLEKLVNNYIAYDDIVQSHKSFDSLVELMHRKEESIVYLQSLRPLAGVVSKPMLERMAYAHIDFDSLLNAYQTSERFAIDLLERRVDGRPQVIKTRRIIDAILNYLRSYDDNHIDGGAN</sequence>